<dbReference type="RefSeq" id="WP_134673916.1">
    <property type="nucleotide sequence ID" value="NZ_SPUH01000001.1"/>
</dbReference>
<dbReference type="AlphaFoldDB" id="A0A4Z1RLP9"/>
<protein>
    <submittedName>
        <fullName evidence="1">Uncharacterized protein</fullName>
    </submittedName>
</protein>
<name>A0A4Z1RLP9_9GAMM</name>
<dbReference type="EMBL" id="SPUH01000001">
    <property type="protein sequence ID" value="TKS54541.1"/>
    <property type="molecule type" value="Genomic_DNA"/>
</dbReference>
<reference evidence="1 2" key="1">
    <citation type="submission" date="2019-01" db="EMBL/GenBank/DDBJ databases">
        <authorList>
            <person name="Zhang S."/>
        </authorList>
    </citation>
    <scope>NUCLEOTIDE SEQUENCE [LARGE SCALE GENOMIC DNA]</scope>
    <source>
        <strain evidence="1 2">1626</strain>
    </source>
</reference>
<organism evidence="1 2">
    <name type="scientific">Luteimonas yindakuii</name>
    <dbReference type="NCBI Taxonomy" id="2565782"/>
    <lineage>
        <taxon>Bacteria</taxon>
        <taxon>Pseudomonadati</taxon>
        <taxon>Pseudomonadota</taxon>
        <taxon>Gammaproteobacteria</taxon>
        <taxon>Lysobacterales</taxon>
        <taxon>Lysobacteraceae</taxon>
        <taxon>Luteimonas</taxon>
    </lineage>
</organism>
<accession>A0A4Z1RLP9</accession>
<evidence type="ECO:0000313" key="2">
    <source>
        <dbReference type="Proteomes" id="UP000298681"/>
    </source>
</evidence>
<sequence>MNFLLQRADLLAATGNKRFAKRARWLRTFVGYLVGLVMHEIGYSKARRRRTQFGLIKLGTVYVPVSAQSIA</sequence>
<keyword evidence="2" id="KW-1185">Reference proteome</keyword>
<gene>
    <name evidence="1" type="ORF">E4582_07080</name>
</gene>
<proteinExistence type="predicted"/>
<evidence type="ECO:0000313" key="1">
    <source>
        <dbReference type="EMBL" id="TKS54541.1"/>
    </source>
</evidence>
<comment type="caution">
    <text evidence="1">The sequence shown here is derived from an EMBL/GenBank/DDBJ whole genome shotgun (WGS) entry which is preliminary data.</text>
</comment>
<dbReference type="Proteomes" id="UP000298681">
    <property type="component" value="Unassembled WGS sequence"/>
</dbReference>